<accession>A0A385UGY6</accession>
<evidence type="ECO:0000313" key="2">
    <source>
        <dbReference type="Proteomes" id="UP000279330"/>
    </source>
</evidence>
<protein>
    <submittedName>
        <fullName evidence="1">Uncharacterized protein</fullName>
    </submittedName>
</protein>
<reference evidence="1 2" key="1">
    <citation type="submission" date="2018-08" db="EMBL/GenBank/DDBJ databases">
        <authorList>
            <person name="Miller G.E."/>
            <person name="Abrahams R."/>
            <person name="Bazan D.C."/>
            <person name="Beglau B.C."/>
            <person name="Blaylock E.C."/>
            <person name="Choi J.D."/>
            <person name="Grewal S.K."/>
            <person name="Hernandez E.V."/>
            <person name="Kim D.J."/>
            <person name="Kim K."/>
            <person name="Lee Y."/>
            <person name="Linde M.K."/>
            <person name="Lopez M.B."/>
            <person name="Pangalila E."/>
            <person name="Parker M.A."/>
            <person name="Specht R.C."/>
            <person name="Teng M.C."/>
            <person name="Toledo B."/>
            <person name="Tran S."/>
            <person name="Yu H."/>
            <person name="Kalaj N."/>
            <person name="Muthiah A.S."/>
            <person name="Dean N.S."/>
            <person name="Diaz A."/>
            <person name="Garlena R.A."/>
            <person name="Russell D.A."/>
            <person name="Pope W.H."/>
            <person name="Jacobs-Sera D."/>
            <person name="Hatfull G.F."/>
        </authorList>
    </citation>
    <scope>NUCLEOTIDE SEQUENCE [LARGE SCALE GENOMIC DNA]</scope>
</reference>
<dbReference type="KEGG" id="vg:55003745"/>
<keyword evidence="2" id="KW-1185">Reference proteome</keyword>
<sequence>MDTPSLSPTSVRLADRIVDVLKQHRALRTEQVIAAFPEEQPATVRSTISRLGRRGRISSPSFGVWMAESTPRAARPPHPRAEIVLPGSTSDELQAWAENITEANPISMGIPPFRPSGHLTLSDRPFMGVELTFVTGDKPVFTLAIFADIPTNEEREIMQDSTEAVSS</sequence>
<dbReference type="EMBL" id="MH727556">
    <property type="protein sequence ID" value="AYB70180.1"/>
    <property type="molecule type" value="Genomic_DNA"/>
</dbReference>
<dbReference type="RefSeq" id="YP_009812676.1">
    <property type="nucleotide sequence ID" value="NC_048068.1"/>
</dbReference>
<evidence type="ECO:0000313" key="1">
    <source>
        <dbReference type="EMBL" id="AYB70180.1"/>
    </source>
</evidence>
<dbReference type="Proteomes" id="UP000279330">
    <property type="component" value="Segment"/>
</dbReference>
<name>A0A385UGY6_9CAUD</name>
<dbReference type="GeneID" id="55003745"/>
<organism evidence="1 2">
    <name type="scientific">Microbacterium phage OneinaGillian</name>
    <dbReference type="NCBI Taxonomy" id="2301604"/>
    <lineage>
        <taxon>Viruses</taxon>
        <taxon>Duplodnaviria</taxon>
        <taxon>Heunggongvirae</taxon>
        <taxon>Uroviricota</taxon>
        <taxon>Caudoviricetes</taxon>
        <taxon>Gillianvirus</taxon>
        <taxon>Gillianvirus oneinagillian</taxon>
    </lineage>
</organism>
<proteinExistence type="predicted"/>
<gene>
    <name evidence="1" type="primary">71</name>
    <name evidence="1" type="ORF">SEA_ONEIAGILLIAN_70</name>
</gene>